<gene>
    <name evidence="3" type="ORF">H0194_06690</name>
</gene>
<keyword evidence="4" id="KW-1185">Reference proteome</keyword>
<dbReference type="Pfam" id="PF13400">
    <property type="entry name" value="Tad"/>
    <property type="match status" value="1"/>
</dbReference>
<dbReference type="InterPro" id="IPR021202">
    <property type="entry name" value="Rv3654c-like"/>
</dbReference>
<sequence length="114" mass="11656">MRRWQRVRRTISYDDGYATIAALGIIVAVVAVALAVTAIFSRVAARHEAQVAADLAAVAAATALAHGDSDPCAVARDVATHNGGSVAACTPEGEDVVVHAQVRGVEVTARAGPI</sequence>
<organism evidence="3 4">
    <name type="scientific">Corynebacterium incognita</name>
    <dbReference type="NCBI Taxonomy" id="2754725"/>
    <lineage>
        <taxon>Bacteria</taxon>
        <taxon>Bacillati</taxon>
        <taxon>Actinomycetota</taxon>
        <taxon>Actinomycetes</taxon>
        <taxon>Mycobacteriales</taxon>
        <taxon>Corynebacteriaceae</taxon>
        <taxon>Corynebacterium</taxon>
    </lineage>
</organism>
<evidence type="ECO:0000313" key="4">
    <source>
        <dbReference type="Proteomes" id="UP000515743"/>
    </source>
</evidence>
<accession>A0A7G7CMG3</accession>
<keyword evidence="1" id="KW-1133">Transmembrane helix</keyword>
<evidence type="ECO:0000256" key="1">
    <source>
        <dbReference type="SAM" id="Phobius"/>
    </source>
</evidence>
<keyword evidence="1" id="KW-0472">Membrane</keyword>
<evidence type="ECO:0000313" key="3">
    <source>
        <dbReference type="EMBL" id="QNE88779.1"/>
    </source>
</evidence>
<keyword evidence="1" id="KW-0812">Transmembrane</keyword>
<feature type="domain" description="Putative Flp pilus-assembly TadG-like N-terminal" evidence="2">
    <location>
        <begin position="16"/>
        <end position="63"/>
    </location>
</feature>
<dbReference type="Proteomes" id="UP000515743">
    <property type="component" value="Chromosome"/>
</dbReference>
<protein>
    <submittedName>
        <fullName evidence="3">Flp pilus-assembly TadE/G-like family protein</fullName>
    </submittedName>
</protein>
<dbReference type="EMBL" id="CP059404">
    <property type="protein sequence ID" value="QNE88779.1"/>
    <property type="molecule type" value="Genomic_DNA"/>
</dbReference>
<dbReference type="AlphaFoldDB" id="A0A7G7CMG3"/>
<reference evidence="3 4" key="1">
    <citation type="submission" date="2020-07" db="EMBL/GenBank/DDBJ databases">
        <title>Complete genome and description of Corynebacterium incognita strain Marseille-Q3630 sp. nov.</title>
        <authorList>
            <person name="Boxberger M."/>
        </authorList>
    </citation>
    <scope>NUCLEOTIDE SEQUENCE [LARGE SCALE GENOMIC DNA]</scope>
    <source>
        <strain evidence="3 4">Marseille-Q3630</strain>
    </source>
</reference>
<dbReference type="KEGG" id="cik:H0194_06690"/>
<dbReference type="InterPro" id="IPR028087">
    <property type="entry name" value="Tad_N"/>
</dbReference>
<dbReference type="RefSeq" id="WP_185175169.1">
    <property type="nucleotide sequence ID" value="NZ_CP059404.1"/>
</dbReference>
<dbReference type="NCBIfam" id="TIGR03816">
    <property type="entry name" value="tadE_like_DECH"/>
    <property type="match status" value="1"/>
</dbReference>
<proteinExistence type="predicted"/>
<name>A0A7G7CMG3_9CORY</name>
<evidence type="ECO:0000259" key="2">
    <source>
        <dbReference type="Pfam" id="PF13400"/>
    </source>
</evidence>
<feature type="transmembrane region" description="Helical" evidence="1">
    <location>
        <begin position="20"/>
        <end position="40"/>
    </location>
</feature>